<dbReference type="Proteomes" id="UP000694406">
    <property type="component" value="Unplaced"/>
</dbReference>
<dbReference type="SUPFAM" id="SSF56752">
    <property type="entry name" value="D-aminoacid aminotransferase-like PLP-dependent enzymes"/>
    <property type="match status" value="1"/>
</dbReference>
<dbReference type="GO" id="GO:0052655">
    <property type="term" value="F:L-valine-2-oxoglutarate transaminase activity"/>
    <property type="evidence" value="ECO:0007669"/>
    <property type="project" value="Ensembl"/>
</dbReference>
<dbReference type="GO" id="GO:0052654">
    <property type="term" value="F:L-leucine-2-oxoglutarate transaminase activity"/>
    <property type="evidence" value="ECO:0007669"/>
    <property type="project" value="Ensembl"/>
</dbReference>
<evidence type="ECO:0000313" key="10">
    <source>
        <dbReference type="Proteomes" id="UP000694406"/>
    </source>
</evidence>
<reference evidence="9" key="2">
    <citation type="submission" date="2025-09" db="UniProtKB">
        <authorList>
            <consortium name="Ensembl"/>
        </authorList>
    </citation>
    <scope>IDENTIFICATION</scope>
</reference>
<reference evidence="9" key="1">
    <citation type="submission" date="2025-08" db="UniProtKB">
        <authorList>
            <consortium name="Ensembl"/>
        </authorList>
    </citation>
    <scope>IDENTIFICATION</scope>
</reference>
<evidence type="ECO:0000256" key="8">
    <source>
        <dbReference type="ARBA" id="ARBA00023304"/>
    </source>
</evidence>
<dbReference type="AlphaFoldDB" id="A0A8C5SLU5"/>
<keyword evidence="7" id="KW-0663">Pyridoxal phosphate</keyword>
<organism evidence="9 10">
    <name type="scientific">Laticauda laticaudata</name>
    <name type="common">Blue-ringed sea krait</name>
    <name type="synonym">Blue-lipped sea krait</name>
    <dbReference type="NCBI Taxonomy" id="8630"/>
    <lineage>
        <taxon>Eukaryota</taxon>
        <taxon>Metazoa</taxon>
        <taxon>Chordata</taxon>
        <taxon>Craniata</taxon>
        <taxon>Vertebrata</taxon>
        <taxon>Euteleostomi</taxon>
        <taxon>Lepidosauria</taxon>
        <taxon>Squamata</taxon>
        <taxon>Bifurcata</taxon>
        <taxon>Unidentata</taxon>
        <taxon>Episquamata</taxon>
        <taxon>Toxicofera</taxon>
        <taxon>Serpentes</taxon>
        <taxon>Colubroidea</taxon>
        <taxon>Elapidae</taxon>
        <taxon>Laticaudinae</taxon>
        <taxon>Laticauda</taxon>
    </lineage>
</organism>
<evidence type="ECO:0000256" key="7">
    <source>
        <dbReference type="ARBA" id="ARBA00022898"/>
    </source>
</evidence>
<accession>A0A8C5SLU5</accession>
<comment type="cofactor">
    <cofactor evidence="1">
        <name>pyridoxal 5'-phosphate</name>
        <dbReference type="ChEBI" id="CHEBI:597326"/>
    </cofactor>
</comment>
<dbReference type="GO" id="GO:0009098">
    <property type="term" value="P:L-leucine biosynthetic process"/>
    <property type="evidence" value="ECO:0007669"/>
    <property type="project" value="TreeGrafter"/>
</dbReference>
<evidence type="ECO:0000256" key="5">
    <source>
        <dbReference type="ARBA" id="ARBA00022605"/>
    </source>
</evidence>
<gene>
    <name evidence="9" type="primary">BCAT2</name>
</gene>
<dbReference type="PANTHER" id="PTHR11825">
    <property type="entry name" value="SUBGROUP IIII AMINOTRANSFERASE"/>
    <property type="match status" value="1"/>
</dbReference>
<evidence type="ECO:0000256" key="3">
    <source>
        <dbReference type="ARBA" id="ARBA00013053"/>
    </source>
</evidence>
<dbReference type="InterPro" id="IPR036038">
    <property type="entry name" value="Aminotransferase-like"/>
</dbReference>
<dbReference type="Gene3D" id="3.30.470.10">
    <property type="match status" value="1"/>
</dbReference>
<keyword evidence="10" id="KW-1185">Reference proteome</keyword>
<evidence type="ECO:0000256" key="2">
    <source>
        <dbReference type="ARBA" id="ARBA00009320"/>
    </source>
</evidence>
<dbReference type="PANTHER" id="PTHR11825:SF39">
    <property type="entry name" value="BRANCHED-CHAIN-AMINO-ACID AMINOTRANSFERASE, MITOCHONDRIAL"/>
    <property type="match status" value="1"/>
</dbReference>
<sequence>MTLHFFQASDLQIELNKHLKPKPDSSKLVFGKNFTDHMLTVEWSKENGWGKPHIKPFQNLSLHPASSALHYSVELFEGMKAFRGSDQHIRLFRPMLNMDRMLQSSVRACLPAFDQSELLECIRQLIRVDQDWVPHSSTASLYIRPILIEKNCSCVLRLNGVAISEWCPFLVYVPSDFQNLIPFHQNKVTEIIPPVLHFHFLFLVSLLV</sequence>
<keyword evidence="4" id="KW-0032">Aminotransferase</keyword>
<evidence type="ECO:0000256" key="4">
    <source>
        <dbReference type="ARBA" id="ARBA00022576"/>
    </source>
</evidence>
<proteinExistence type="inferred from homology"/>
<dbReference type="InterPro" id="IPR043131">
    <property type="entry name" value="BCAT-like_N"/>
</dbReference>
<protein>
    <recommendedName>
        <fullName evidence="3">branched-chain-amino-acid transaminase</fullName>
        <ecNumber evidence="3">2.6.1.42</ecNumber>
    </recommendedName>
</protein>
<comment type="similarity">
    <text evidence="2">Belongs to the class-IV pyridoxal-phosphate-dependent aminotransferase family.</text>
</comment>
<dbReference type="EC" id="2.6.1.42" evidence="3"/>
<dbReference type="FunFam" id="3.30.470.10:FF:000002">
    <property type="entry name" value="Branched-chain-amino-acid aminotransferase"/>
    <property type="match status" value="1"/>
</dbReference>
<dbReference type="GO" id="GO:0009099">
    <property type="term" value="P:L-valine biosynthetic process"/>
    <property type="evidence" value="ECO:0007669"/>
    <property type="project" value="TreeGrafter"/>
</dbReference>
<evidence type="ECO:0000313" key="9">
    <source>
        <dbReference type="Ensembl" id="ENSLLTP00000019547.1"/>
    </source>
</evidence>
<name>A0A8C5SLU5_LATLA</name>
<keyword evidence="6" id="KW-0808">Transferase</keyword>
<dbReference type="GO" id="GO:0005739">
    <property type="term" value="C:mitochondrion"/>
    <property type="evidence" value="ECO:0007669"/>
    <property type="project" value="Ensembl"/>
</dbReference>
<keyword evidence="8" id="KW-0100">Branched-chain amino acid biosynthesis</keyword>
<dbReference type="GO" id="GO:0005654">
    <property type="term" value="C:nucleoplasm"/>
    <property type="evidence" value="ECO:0007669"/>
    <property type="project" value="Ensembl"/>
</dbReference>
<dbReference type="InterPro" id="IPR005786">
    <property type="entry name" value="B_amino_transII"/>
</dbReference>
<keyword evidence="5" id="KW-0028">Amino-acid biosynthesis</keyword>
<evidence type="ECO:0000256" key="1">
    <source>
        <dbReference type="ARBA" id="ARBA00001933"/>
    </source>
</evidence>
<evidence type="ECO:0000256" key="6">
    <source>
        <dbReference type="ARBA" id="ARBA00022679"/>
    </source>
</evidence>
<dbReference type="GeneTree" id="ENSGT00390000009532"/>
<dbReference type="Ensembl" id="ENSLLTT00000020268.1">
    <property type="protein sequence ID" value="ENSLLTP00000019547.1"/>
    <property type="gene ID" value="ENSLLTG00000014695.1"/>
</dbReference>
<dbReference type="GO" id="GO:0052656">
    <property type="term" value="F:L-isoleucine-2-oxoglutarate transaminase activity"/>
    <property type="evidence" value="ECO:0007669"/>
    <property type="project" value="Ensembl"/>
</dbReference>